<proteinExistence type="predicted"/>
<reference evidence="2" key="1">
    <citation type="submission" date="2015-02" db="EMBL/GenBank/DDBJ databases">
        <authorList>
            <person name="Patil P.P."/>
            <person name="Midha S."/>
            <person name="Mali S."/>
            <person name="Gautam V."/>
            <person name="Dash L."/>
            <person name="Kumar S."/>
            <person name="Shastri J."/>
            <person name="Singhal L."/>
            <person name="Patil P.B."/>
        </authorList>
    </citation>
    <scope>NUCLEOTIDE SEQUENCE</scope>
    <source>
        <strain evidence="2">BC-19</strain>
    </source>
</reference>
<reference evidence="3 4" key="2">
    <citation type="submission" date="2016-08" db="EMBL/GenBank/DDBJ databases">
        <authorList>
            <person name="Seilhamer J.J."/>
        </authorList>
    </citation>
    <scope>NUCLEOTIDE SEQUENCE [LARGE SCALE GENOMIC DNA]</scope>
    <source>
        <strain evidence="3 4">VC14762</strain>
    </source>
</reference>
<organism evidence="3 4">
    <name type="scientific">Burkholderia cenocepacia</name>
    <dbReference type="NCBI Taxonomy" id="95486"/>
    <lineage>
        <taxon>Bacteria</taxon>
        <taxon>Pseudomonadati</taxon>
        <taxon>Pseudomonadota</taxon>
        <taxon>Betaproteobacteria</taxon>
        <taxon>Burkholderiales</taxon>
        <taxon>Burkholderiaceae</taxon>
        <taxon>Burkholderia</taxon>
        <taxon>Burkholderia cepacia complex</taxon>
    </lineage>
</organism>
<keyword evidence="1" id="KW-0472">Membrane</keyword>
<dbReference type="GO" id="GO:0015097">
    <property type="term" value="F:mercury ion transmembrane transporter activity"/>
    <property type="evidence" value="ECO:0007669"/>
    <property type="project" value="InterPro"/>
</dbReference>
<dbReference type="GO" id="GO:0016020">
    <property type="term" value="C:membrane"/>
    <property type="evidence" value="ECO:0007669"/>
    <property type="project" value="InterPro"/>
</dbReference>
<accession>A0A1V2WAE0</accession>
<sequence length="78" mass="8349">MRDPTAPGLTRSARWRAWLWGALAALTCPCHLPIVLLALSGTAAGALVSQHQGIAVVVLLAFFALSLTWALRAFRAPR</sequence>
<keyword evidence="1" id="KW-0812">Transmembrane</keyword>
<dbReference type="AlphaFoldDB" id="A0A1V2WAE0"/>
<feature type="transmembrane region" description="Helical" evidence="1">
    <location>
        <begin position="54"/>
        <end position="74"/>
    </location>
</feature>
<dbReference type="EMBL" id="JYMX02000065">
    <property type="protein sequence ID" value="MCW3717306.1"/>
    <property type="molecule type" value="Genomic_DNA"/>
</dbReference>
<reference evidence="2 5" key="4">
    <citation type="journal article" date="2017" name="Front. Microbiol.">
        <title>Genomics Reveals a Unique Clone of Burkholderia cenocepacia Harboring an Actively Excising Novel Genomic Island.</title>
        <authorList>
            <person name="Patil P.P."/>
            <person name="Mali S."/>
            <person name="Midha S."/>
            <person name="Gautam V."/>
            <person name="Dash L."/>
            <person name="Kumar S."/>
            <person name="Shastri J."/>
            <person name="Singhal L."/>
            <person name="Patil P.B."/>
        </authorList>
    </citation>
    <scope>NUCLEOTIDE SEQUENCE [LARGE SCALE GENOMIC DNA]</scope>
    <source>
        <strain evidence="2 5">BC-19</strain>
    </source>
</reference>
<dbReference type="Proteomes" id="UP000188543">
    <property type="component" value="Unassembled WGS sequence"/>
</dbReference>
<reference evidence="2" key="5">
    <citation type="submission" date="2021-09" db="EMBL/GenBank/DDBJ databases">
        <authorList>
            <person name="Saroha T."/>
            <person name="Patil P."/>
            <person name="Gautam D.V."/>
            <person name="Patil D.P.B."/>
        </authorList>
    </citation>
    <scope>NUCLEOTIDE SEQUENCE</scope>
    <source>
        <strain evidence="2">BC-19</strain>
    </source>
</reference>
<evidence type="ECO:0000313" key="5">
    <source>
        <dbReference type="Proteomes" id="UP000191686"/>
    </source>
</evidence>
<evidence type="ECO:0000313" key="3">
    <source>
        <dbReference type="EMBL" id="ONU92170.1"/>
    </source>
</evidence>
<evidence type="ECO:0000256" key="1">
    <source>
        <dbReference type="SAM" id="Phobius"/>
    </source>
</evidence>
<comment type="caution">
    <text evidence="3">The sequence shown here is derived from an EMBL/GenBank/DDBJ whole genome shotgun (WGS) entry which is preliminary data.</text>
</comment>
<reference evidence="2 5" key="3">
    <citation type="journal article" date="2017" name="Front. Microbiol.">
        <title>Genomics reveals a unique clone of Burkholderia cenocepacia harbouring an actively excising novel genomic island.</title>
        <authorList>
            <person name="Patil P."/>
            <person name="Mali S."/>
            <person name="Midha S."/>
            <person name="Gautam V."/>
            <person name="Dash L."/>
            <person name="Kumar S."/>
            <person name="Shastri J."/>
            <person name="Singhal L."/>
            <person name="Patil P.B."/>
        </authorList>
    </citation>
    <scope>NUCLEOTIDE SEQUENCE [LARGE SCALE GENOMIC DNA]</scope>
    <source>
        <strain evidence="2 5">BC-19</strain>
    </source>
</reference>
<dbReference type="Proteomes" id="UP000191686">
    <property type="component" value="Unassembled WGS sequence"/>
</dbReference>
<dbReference type="Pfam" id="PF05052">
    <property type="entry name" value="MerE"/>
    <property type="match status" value="1"/>
</dbReference>
<name>A0A1V2WAE0_9BURK</name>
<dbReference type="InterPro" id="IPR007746">
    <property type="entry name" value="MerE"/>
</dbReference>
<evidence type="ECO:0000313" key="4">
    <source>
        <dbReference type="Proteomes" id="UP000188543"/>
    </source>
</evidence>
<dbReference type="NCBIfam" id="NF010310">
    <property type="entry name" value="PRK13747.1"/>
    <property type="match status" value="1"/>
</dbReference>
<dbReference type="RefSeq" id="WP_027813555.1">
    <property type="nucleotide sequence ID" value="NZ_CADETL010000036.1"/>
</dbReference>
<protein>
    <submittedName>
        <fullName evidence="2">Broad-spectrum mercury transporter MerE</fullName>
    </submittedName>
    <submittedName>
        <fullName evidence="3">Mercury resistance protein</fullName>
    </submittedName>
</protein>
<evidence type="ECO:0000313" key="2">
    <source>
        <dbReference type="EMBL" id="MCW3717306.1"/>
    </source>
</evidence>
<dbReference type="EMBL" id="MUTJ01000015">
    <property type="protein sequence ID" value="ONU92170.1"/>
    <property type="molecule type" value="Genomic_DNA"/>
</dbReference>
<gene>
    <name evidence="2" type="primary">merE</name>
    <name evidence="3" type="ORF">A8E72_04200</name>
    <name evidence="2" type="ORF">UE95_039115</name>
</gene>
<keyword evidence="1" id="KW-1133">Transmembrane helix</keyword>
<feature type="transmembrane region" description="Helical" evidence="1">
    <location>
        <begin position="20"/>
        <end position="48"/>
    </location>
</feature>